<evidence type="ECO:0000313" key="1">
    <source>
        <dbReference type="EMBL" id="MBA0733150.1"/>
    </source>
</evidence>
<reference evidence="1 2" key="1">
    <citation type="journal article" date="2019" name="Genome Biol. Evol.">
        <title>Insights into the evolution of the New World diploid cottons (Gossypium, subgenus Houzingenia) based on genome sequencing.</title>
        <authorList>
            <person name="Grover C.E."/>
            <person name="Arick M.A. 2nd"/>
            <person name="Thrash A."/>
            <person name="Conover J.L."/>
            <person name="Sanders W.S."/>
            <person name="Peterson D.G."/>
            <person name="Frelichowski J.E."/>
            <person name="Scheffler J.A."/>
            <person name="Scheffler B.E."/>
            <person name="Wendel J.F."/>
        </authorList>
    </citation>
    <scope>NUCLEOTIDE SEQUENCE [LARGE SCALE GENOMIC DNA]</scope>
    <source>
        <strain evidence="1">5</strain>
        <tissue evidence="1">Leaf</tissue>
    </source>
</reference>
<dbReference type="Proteomes" id="UP000593579">
    <property type="component" value="Unassembled WGS sequence"/>
</dbReference>
<organism evidence="1 2">
    <name type="scientific">Gossypium gossypioides</name>
    <name type="common">Mexican cotton</name>
    <name type="synonym">Selera gossypioides</name>
    <dbReference type="NCBI Taxonomy" id="34282"/>
    <lineage>
        <taxon>Eukaryota</taxon>
        <taxon>Viridiplantae</taxon>
        <taxon>Streptophyta</taxon>
        <taxon>Embryophyta</taxon>
        <taxon>Tracheophyta</taxon>
        <taxon>Spermatophyta</taxon>
        <taxon>Magnoliopsida</taxon>
        <taxon>eudicotyledons</taxon>
        <taxon>Gunneridae</taxon>
        <taxon>Pentapetalae</taxon>
        <taxon>rosids</taxon>
        <taxon>malvids</taxon>
        <taxon>Malvales</taxon>
        <taxon>Malvaceae</taxon>
        <taxon>Malvoideae</taxon>
        <taxon>Gossypium</taxon>
    </lineage>
</organism>
<sequence>MTSCPRMRKYPPFIESSRVISLDLVLATRLLSMH</sequence>
<proteinExistence type="predicted"/>
<name>A0A7J9BA46_GOSGO</name>
<comment type="caution">
    <text evidence="1">The sequence shown here is derived from an EMBL/GenBank/DDBJ whole genome shotgun (WGS) entry which is preliminary data.</text>
</comment>
<keyword evidence="2" id="KW-1185">Reference proteome</keyword>
<dbReference type="AlphaFoldDB" id="A0A7J9BA46"/>
<gene>
    <name evidence="1" type="ORF">Gogos_017189</name>
</gene>
<evidence type="ECO:0000313" key="2">
    <source>
        <dbReference type="Proteomes" id="UP000593579"/>
    </source>
</evidence>
<accession>A0A7J9BA46</accession>
<dbReference type="EMBL" id="JABEZY010000001">
    <property type="protein sequence ID" value="MBA0733150.1"/>
    <property type="molecule type" value="Genomic_DNA"/>
</dbReference>
<protein>
    <submittedName>
        <fullName evidence="1">Uncharacterized protein</fullName>
    </submittedName>
</protein>